<dbReference type="EMBL" id="GBXM01086916">
    <property type="protein sequence ID" value="JAH21661.1"/>
    <property type="molecule type" value="Transcribed_RNA"/>
</dbReference>
<proteinExistence type="predicted"/>
<organism evidence="1">
    <name type="scientific">Anguilla anguilla</name>
    <name type="common">European freshwater eel</name>
    <name type="synonym">Muraena anguilla</name>
    <dbReference type="NCBI Taxonomy" id="7936"/>
    <lineage>
        <taxon>Eukaryota</taxon>
        <taxon>Metazoa</taxon>
        <taxon>Chordata</taxon>
        <taxon>Craniata</taxon>
        <taxon>Vertebrata</taxon>
        <taxon>Euteleostomi</taxon>
        <taxon>Actinopterygii</taxon>
        <taxon>Neopterygii</taxon>
        <taxon>Teleostei</taxon>
        <taxon>Anguilliformes</taxon>
        <taxon>Anguillidae</taxon>
        <taxon>Anguilla</taxon>
    </lineage>
</organism>
<name>A0A0E9QXH9_ANGAN</name>
<evidence type="ECO:0000313" key="1">
    <source>
        <dbReference type="EMBL" id="JAH21661.1"/>
    </source>
</evidence>
<reference evidence="1" key="2">
    <citation type="journal article" date="2015" name="Fish Shellfish Immunol.">
        <title>Early steps in the European eel (Anguilla anguilla)-Vibrio vulnificus interaction in the gills: Role of the RtxA13 toxin.</title>
        <authorList>
            <person name="Callol A."/>
            <person name="Pajuelo D."/>
            <person name="Ebbesson L."/>
            <person name="Teles M."/>
            <person name="MacKenzie S."/>
            <person name="Amaro C."/>
        </authorList>
    </citation>
    <scope>NUCLEOTIDE SEQUENCE</scope>
</reference>
<protein>
    <submittedName>
        <fullName evidence="1">Uncharacterized protein</fullName>
    </submittedName>
</protein>
<dbReference type="AlphaFoldDB" id="A0A0E9QXH9"/>
<accession>A0A0E9QXH9</accession>
<reference evidence="1" key="1">
    <citation type="submission" date="2014-11" db="EMBL/GenBank/DDBJ databases">
        <authorList>
            <person name="Amaro Gonzalez C."/>
        </authorList>
    </citation>
    <scope>NUCLEOTIDE SEQUENCE</scope>
</reference>
<sequence>MHIFQGTTKLLGVGVIFGCHGLTGGTEPPLLGEWPHCAFTASPHMLLVVYLIG</sequence>